<dbReference type="GO" id="GO:0017038">
    <property type="term" value="P:protein import"/>
    <property type="evidence" value="ECO:0007669"/>
    <property type="project" value="TreeGrafter"/>
</dbReference>
<keyword evidence="4 8" id="KW-1133">Transmembrane helix</keyword>
<feature type="domain" description="MotA/TolQ/ExbB proton channel" evidence="9">
    <location>
        <begin position="465"/>
        <end position="574"/>
    </location>
</feature>
<dbReference type="EMBL" id="CP025958">
    <property type="protein sequence ID" value="AWM40128.1"/>
    <property type="molecule type" value="Genomic_DNA"/>
</dbReference>
<name>A0A2Z3H2Z1_9BACT</name>
<protein>
    <recommendedName>
        <fullName evidence="9">MotA/TolQ/ExbB proton channel domain-containing protein</fullName>
    </recommendedName>
</protein>
<dbReference type="Pfam" id="PF01618">
    <property type="entry name" value="MotA_ExbB"/>
    <property type="match status" value="1"/>
</dbReference>
<dbReference type="KEGG" id="gog:C1280_26065"/>
<feature type="transmembrane region" description="Helical" evidence="8">
    <location>
        <begin position="638"/>
        <end position="660"/>
    </location>
</feature>
<evidence type="ECO:0000256" key="1">
    <source>
        <dbReference type="ARBA" id="ARBA00004651"/>
    </source>
</evidence>
<evidence type="ECO:0000256" key="4">
    <source>
        <dbReference type="ARBA" id="ARBA00022989"/>
    </source>
</evidence>
<comment type="similarity">
    <text evidence="6">Belongs to the exbB/tolQ family.</text>
</comment>
<dbReference type="InterPro" id="IPR050790">
    <property type="entry name" value="ExbB/TolQ_transport"/>
</dbReference>
<keyword evidence="3 8" id="KW-0812">Transmembrane</keyword>
<keyword evidence="11" id="KW-1185">Reference proteome</keyword>
<feature type="transmembrane region" description="Helical" evidence="8">
    <location>
        <begin position="490"/>
        <end position="512"/>
    </location>
</feature>
<dbReference type="PANTHER" id="PTHR30625:SF11">
    <property type="entry name" value="MOTA_TOLQ_EXBB PROTON CHANNEL DOMAIN-CONTAINING PROTEIN"/>
    <property type="match status" value="1"/>
</dbReference>
<reference evidence="10 11" key="1">
    <citation type="submission" date="2018-01" db="EMBL/GenBank/DDBJ databases">
        <title>G. obscuriglobus.</title>
        <authorList>
            <person name="Franke J."/>
            <person name="Blomberg W."/>
            <person name="Selmecki A."/>
        </authorList>
    </citation>
    <scope>NUCLEOTIDE SEQUENCE [LARGE SCALE GENOMIC DNA]</scope>
    <source>
        <strain evidence="10 11">DSM 5831</strain>
    </source>
</reference>
<organism evidence="10 11">
    <name type="scientific">Gemmata obscuriglobus</name>
    <dbReference type="NCBI Taxonomy" id="114"/>
    <lineage>
        <taxon>Bacteria</taxon>
        <taxon>Pseudomonadati</taxon>
        <taxon>Planctomycetota</taxon>
        <taxon>Planctomycetia</taxon>
        <taxon>Gemmatales</taxon>
        <taxon>Gemmataceae</taxon>
        <taxon>Gemmata</taxon>
    </lineage>
</organism>
<evidence type="ECO:0000313" key="10">
    <source>
        <dbReference type="EMBL" id="AWM40128.1"/>
    </source>
</evidence>
<evidence type="ECO:0000259" key="9">
    <source>
        <dbReference type="Pfam" id="PF01618"/>
    </source>
</evidence>
<keyword evidence="6" id="KW-0653">Protein transport</keyword>
<evidence type="ECO:0000256" key="6">
    <source>
        <dbReference type="RuleBase" id="RU004057"/>
    </source>
</evidence>
<sequence>MSSGVAQSGGGEDPTGEPTRKSLRERWSQIVGKLKRRPTTPPESNLQPPPPPNRVVRMLTGGSLLGLLILCVVSWSLAWLTFFALGLIFNSTLYSDIRSFKSFSPADKLECYARAIGYPPSDLKSFAEPASATVLSRSVLSPTLTKEGREELQKLAVMQPYRVVGHTQLTSAREGKEQWHKVGSEVGLPQPDGPSFAVVWRSGDGPPAGAADGDKPKPNAKVEMPLVYVLEIKAVEVGLQFKIVARYFPVIDGKEQPSAVKEAFVVLDRPTYWFAALQPCAVNHSAGELASRFVDQMKADVRGRPNLVNIVLKDRAKVQEVETFIQQVILRKLGKELPSGGSEQGLRTDREYETLEQRTAWPRRLQGSDVLGVIQFLTVVAFWAAVVIYFAQWRVVENQRDYLESGELFPTDDTTVDHDHVEARVRSLEALRQKYREGQGRDSVIACIPLEIAYSGYCGLIAANMRAEGVPAFVQTRVSLFLERAGSRQWLFRFLVWLIPSIGFVGTVIGIGDALLGTGDVLSTNPLQQQSAIQAIAGKLGTAFDTTFVALILSIVTMFMIGSIQKSEEELIQRAAERTLNSLIDPNQVSAPPHASLQPLHLQPATAVTAAPNPSAPRRPQQPVVLRLREIRPLRRRYSADAIAIVVGITITLGSLTIYFGKDSAAALAVESQIKAQWANLSKYAKQRE</sequence>
<comment type="subcellular location">
    <subcellularLocation>
        <location evidence="1">Cell membrane</location>
        <topology evidence="1">Multi-pass membrane protein</topology>
    </subcellularLocation>
    <subcellularLocation>
        <location evidence="6">Membrane</location>
        <topology evidence="6">Multi-pass membrane protein</topology>
    </subcellularLocation>
</comment>
<keyword evidence="6" id="KW-0813">Transport</keyword>
<keyword evidence="2" id="KW-1003">Cell membrane</keyword>
<feature type="transmembrane region" description="Helical" evidence="8">
    <location>
        <begin position="64"/>
        <end position="89"/>
    </location>
</feature>
<gene>
    <name evidence="10" type="ORF">C1280_26065</name>
</gene>
<accession>A0A2Z3H2Z1</accession>
<evidence type="ECO:0000256" key="2">
    <source>
        <dbReference type="ARBA" id="ARBA00022475"/>
    </source>
</evidence>
<dbReference type="AlphaFoldDB" id="A0A2Z3H2Z1"/>
<evidence type="ECO:0000256" key="8">
    <source>
        <dbReference type="SAM" id="Phobius"/>
    </source>
</evidence>
<dbReference type="Proteomes" id="UP000245802">
    <property type="component" value="Chromosome"/>
</dbReference>
<dbReference type="PANTHER" id="PTHR30625">
    <property type="entry name" value="PROTEIN TOLQ"/>
    <property type="match status" value="1"/>
</dbReference>
<feature type="compositionally biased region" description="Basic and acidic residues" evidence="7">
    <location>
        <begin position="18"/>
        <end position="27"/>
    </location>
</feature>
<evidence type="ECO:0000256" key="5">
    <source>
        <dbReference type="ARBA" id="ARBA00023136"/>
    </source>
</evidence>
<evidence type="ECO:0000256" key="3">
    <source>
        <dbReference type="ARBA" id="ARBA00022692"/>
    </source>
</evidence>
<feature type="transmembrane region" description="Helical" evidence="8">
    <location>
        <begin position="547"/>
        <end position="564"/>
    </location>
</feature>
<dbReference type="GO" id="GO:0005886">
    <property type="term" value="C:plasma membrane"/>
    <property type="evidence" value="ECO:0007669"/>
    <property type="project" value="UniProtKB-SubCell"/>
</dbReference>
<evidence type="ECO:0000256" key="7">
    <source>
        <dbReference type="SAM" id="MobiDB-lite"/>
    </source>
</evidence>
<proteinExistence type="inferred from homology"/>
<keyword evidence="5 8" id="KW-0472">Membrane</keyword>
<evidence type="ECO:0000313" key="11">
    <source>
        <dbReference type="Proteomes" id="UP000245802"/>
    </source>
</evidence>
<dbReference type="InterPro" id="IPR002898">
    <property type="entry name" value="MotA_ExbB_proton_chnl"/>
</dbReference>
<feature type="region of interest" description="Disordered" evidence="7">
    <location>
        <begin position="1"/>
        <end position="53"/>
    </location>
</feature>
<feature type="transmembrane region" description="Helical" evidence="8">
    <location>
        <begin position="370"/>
        <end position="391"/>
    </location>
</feature>
<dbReference type="OrthoDB" id="5290956at2"/>